<dbReference type="EMBL" id="AM462454">
    <property type="protein sequence ID" value="CAN70273.1"/>
    <property type="molecule type" value="Genomic_DNA"/>
</dbReference>
<gene>
    <name evidence="1" type="ORF">VITISV_016512</name>
</gene>
<protein>
    <submittedName>
        <fullName evidence="1">Uncharacterized protein</fullName>
    </submittedName>
</protein>
<evidence type="ECO:0000313" key="1">
    <source>
        <dbReference type="EMBL" id="CAN70273.1"/>
    </source>
</evidence>
<accession>A5BKA5</accession>
<dbReference type="AlphaFoldDB" id="A5BKA5"/>
<sequence>MVSARFRRHSRGLRNHFATTCYLRRAAKLVSTLRFPASLSRYMSGIFRRKYTLLYKKAAESLRNKRFARVYICLATTVEDDEIVENGGEGSQCRDTPFISEACVYVKAKQGCTIHCRGMPMGMITLFWKKIGMPLLPTPCLQSDYILRCGLGSKANGGMPKVRKTLNFVPRHWHLSFGCHIHPSFAYGTTGAPFGLSRCPSLVWKHFVKFSKFFGHRFDRFGIWFGRFSRFIESAEAKSRIFINRMNQLGTGSTSSALWLANSVSHEEYLIFLCLVLTRPGSKLSVVAFV</sequence>
<reference evidence="1" key="1">
    <citation type="journal article" date="2007" name="PLoS ONE">
        <title>The first genome sequence of an elite grapevine cultivar (Pinot noir Vitis vinifera L.): coping with a highly heterozygous genome.</title>
        <authorList>
            <person name="Velasco R."/>
            <person name="Zharkikh A."/>
            <person name="Troggio M."/>
            <person name="Cartwright D.A."/>
            <person name="Cestaro A."/>
            <person name="Pruss D."/>
            <person name="Pindo M."/>
            <person name="FitzGerald L.M."/>
            <person name="Vezzulli S."/>
            <person name="Reid J."/>
            <person name="Malacarne G."/>
            <person name="Iliev D."/>
            <person name="Coppola G."/>
            <person name="Wardell B."/>
            <person name="Micheletti D."/>
            <person name="Macalma T."/>
            <person name="Facci M."/>
            <person name="Mitchell J.T."/>
            <person name="Perazzolli M."/>
            <person name="Eldredge G."/>
            <person name="Gatto P."/>
            <person name="Oyzerski R."/>
            <person name="Moretto M."/>
            <person name="Gutin N."/>
            <person name="Stefanini M."/>
            <person name="Chen Y."/>
            <person name="Segala C."/>
            <person name="Davenport C."/>
            <person name="Dematte L."/>
            <person name="Mraz A."/>
            <person name="Battilana J."/>
            <person name="Stormo K."/>
            <person name="Costa F."/>
            <person name="Tao Q."/>
            <person name="Si-Ammour A."/>
            <person name="Harkins T."/>
            <person name="Lackey A."/>
            <person name="Perbost C."/>
            <person name="Taillon B."/>
            <person name="Stella A."/>
            <person name="Solovyev V."/>
            <person name="Fawcett J.A."/>
            <person name="Sterck L."/>
            <person name="Vandepoele K."/>
            <person name="Grando S.M."/>
            <person name="Toppo S."/>
            <person name="Moser C."/>
            <person name="Lanchbury J."/>
            <person name="Bogden R."/>
            <person name="Skolnick M."/>
            <person name="Sgaramella V."/>
            <person name="Bhatnagar S.K."/>
            <person name="Fontana P."/>
            <person name="Gutin A."/>
            <person name="Van de Peer Y."/>
            <person name="Salamini F."/>
            <person name="Viola R."/>
        </authorList>
    </citation>
    <scope>NUCLEOTIDE SEQUENCE</scope>
</reference>
<proteinExistence type="predicted"/>
<name>A5BKA5_VITVI</name>
<organism evidence="1">
    <name type="scientific">Vitis vinifera</name>
    <name type="common">Grape</name>
    <dbReference type="NCBI Taxonomy" id="29760"/>
    <lineage>
        <taxon>Eukaryota</taxon>
        <taxon>Viridiplantae</taxon>
        <taxon>Streptophyta</taxon>
        <taxon>Embryophyta</taxon>
        <taxon>Tracheophyta</taxon>
        <taxon>Spermatophyta</taxon>
        <taxon>Magnoliopsida</taxon>
        <taxon>eudicotyledons</taxon>
        <taxon>Gunneridae</taxon>
        <taxon>Pentapetalae</taxon>
        <taxon>rosids</taxon>
        <taxon>Vitales</taxon>
        <taxon>Vitaceae</taxon>
        <taxon>Viteae</taxon>
        <taxon>Vitis</taxon>
    </lineage>
</organism>